<comment type="caution">
    <text evidence="3">The sequence shown here is derived from an EMBL/GenBank/DDBJ whole genome shotgun (WGS) entry which is preliminary data.</text>
</comment>
<dbReference type="InterPro" id="IPR052953">
    <property type="entry name" value="Ser-rich/MCO-related"/>
</dbReference>
<dbReference type="InterPro" id="IPR008972">
    <property type="entry name" value="Cupredoxin"/>
</dbReference>
<dbReference type="Proteomes" id="UP000319160">
    <property type="component" value="Unassembled WGS sequence"/>
</dbReference>
<dbReference type="CDD" id="cd00920">
    <property type="entry name" value="Cupredoxin"/>
    <property type="match status" value="1"/>
</dbReference>
<dbReference type="AlphaFoldDB" id="A0A553HY03"/>
<dbReference type="SUPFAM" id="SSF49503">
    <property type="entry name" value="Cupredoxins"/>
    <property type="match status" value="1"/>
</dbReference>
<feature type="chain" id="PRO_5022034301" description="Phytocyanin domain-containing protein" evidence="2">
    <location>
        <begin position="19"/>
        <end position="216"/>
    </location>
</feature>
<dbReference type="OrthoDB" id="2331100at2759"/>
<evidence type="ECO:0000256" key="1">
    <source>
        <dbReference type="SAM" id="MobiDB-lite"/>
    </source>
</evidence>
<dbReference type="PANTHER" id="PTHR34883">
    <property type="entry name" value="SERINE-RICH PROTEIN, PUTATIVE-RELATED-RELATED"/>
    <property type="match status" value="1"/>
</dbReference>
<gene>
    <name evidence="3" type="ORF">FHL15_006232</name>
</gene>
<keyword evidence="2" id="KW-0732">Signal</keyword>
<dbReference type="PANTHER" id="PTHR34883:SF17">
    <property type="entry name" value="CUPREDOXIN"/>
    <property type="match status" value="1"/>
</dbReference>
<name>A0A553HY03_9PEZI</name>
<accession>A0A553HY03</accession>
<keyword evidence="4" id="KW-1185">Reference proteome</keyword>
<evidence type="ECO:0000256" key="2">
    <source>
        <dbReference type="SAM" id="SignalP"/>
    </source>
</evidence>
<dbReference type="Gene3D" id="2.60.40.420">
    <property type="entry name" value="Cupredoxins - blue copper proteins"/>
    <property type="match status" value="1"/>
</dbReference>
<feature type="signal peptide" evidence="2">
    <location>
        <begin position="1"/>
        <end position="18"/>
    </location>
</feature>
<dbReference type="STRING" id="2512241.A0A553HY03"/>
<evidence type="ECO:0008006" key="5">
    <source>
        <dbReference type="Google" id="ProtNLM"/>
    </source>
</evidence>
<organism evidence="3 4">
    <name type="scientific">Xylaria flabelliformis</name>
    <dbReference type="NCBI Taxonomy" id="2512241"/>
    <lineage>
        <taxon>Eukaryota</taxon>
        <taxon>Fungi</taxon>
        <taxon>Dikarya</taxon>
        <taxon>Ascomycota</taxon>
        <taxon>Pezizomycotina</taxon>
        <taxon>Sordariomycetes</taxon>
        <taxon>Xylariomycetidae</taxon>
        <taxon>Xylariales</taxon>
        <taxon>Xylariaceae</taxon>
        <taxon>Xylaria</taxon>
    </lineage>
</organism>
<evidence type="ECO:0000313" key="3">
    <source>
        <dbReference type="EMBL" id="TRX92826.1"/>
    </source>
</evidence>
<dbReference type="EMBL" id="VFLP01000033">
    <property type="protein sequence ID" value="TRX92826.1"/>
    <property type="molecule type" value="Genomic_DNA"/>
</dbReference>
<protein>
    <recommendedName>
        <fullName evidence="5">Phytocyanin domain-containing protein</fullName>
    </recommendedName>
</protein>
<feature type="region of interest" description="Disordered" evidence="1">
    <location>
        <begin position="159"/>
        <end position="188"/>
    </location>
</feature>
<evidence type="ECO:0000313" key="4">
    <source>
        <dbReference type="Proteomes" id="UP000319160"/>
    </source>
</evidence>
<feature type="compositionally biased region" description="Low complexity" evidence="1">
    <location>
        <begin position="160"/>
        <end position="188"/>
    </location>
</feature>
<reference evidence="4" key="1">
    <citation type="submission" date="2019-06" db="EMBL/GenBank/DDBJ databases">
        <title>Draft genome sequence of the griseofulvin-producing fungus Xylaria cubensis strain G536.</title>
        <authorList>
            <person name="Mead M.E."/>
            <person name="Raja H.A."/>
            <person name="Steenwyk J.L."/>
            <person name="Knowles S.L."/>
            <person name="Oberlies N.H."/>
            <person name="Rokas A."/>
        </authorList>
    </citation>
    <scope>NUCLEOTIDE SEQUENCE [LARGE SCALE GENOMIC DNA]</scope>
    <source>
        <strain evidence="4">G536</strain>
    </source>
</reference>
<sequence>MQFSTSVIATALLGLVAAQKVHVVSVSSANKSLAFYPDNLKPAVGDMIQFQFLAGNHSVVQSNFDNPCTPIQQHDSTQKGMFSGYMNVAASAATGMIPTYTMNVTTDKPLWLYCSQGKHCQAGMVMVLNENTAANASRSLAAFKELSAKAPQNLDPFAIGSTTGGATPTGAVGGTTSTIPSPTGSASGTPAQALGSMVSVSAWTGLLSIAAALAML</sequence>
<proteinExistence type="predicted"/>